<feature type="region of interest" description="Disordered" evidence="1">
    <location>
        <begin position="19"/>
        <end position="71"/>
    </location>
</feature>
<reference evidence="2 3" key="1">
    <citation type="submission" date="2021-01" db="EMBL/GenBank/DDBJ databases">
        <title>Actinoplanes sp. nov. LDG1-06 isolated from lichen.</title>
        <authorList>
            <person name="Saeng-In P."/>
            <person name="Phongsopitanun W."/>
            <person name="Kanchanasin P."/>
            <person name="Yuki M."/>
            <person name="Kudo T."/>
            <person name="Ohkuma M."/>
            <person name="Tanasupawat S."/>
        </authorList>
    </citation>
    <scope>NUCLEOTIDE SEQUENCE [LARGE SCALE GENOMIC DNA]</scope>
    <source>
        <strain evidence="2 3">LDG1-06</strain>
    </source>
</reference>
<protein>
    <submittedName>
        <fullName evidence="2">Uncharacterized protein</fullName>
    </submittedName>
</protein>
<comment type="caution">
    <text evidence="2">The sequence shown here is derived from an EMBL/GenBank/DDBJ whole genome shotgun (WGS) entry which is preliminary data.</text>
</comment>
<proteinExistence type="predicted"/>
<organism evidence="2 3">
    <name type="scientific">Paractinoplanes ovalisporus</name>
    <dbReference type="NCBI Taxonomy" id="2810368"/>
    <lineage>
        <taxon>Bacteria</taxon>
        <taxon>Bacillati</taxon>
        <taxon>Actinomycetota</taxon>
        <taxon>Actinomycetes</taxon>
        <taxon>Micromonosporales</taxon>
        <taxon>Micromonosporaceae</taxon>
        <taxon>Paractinoplanes</taxon>
    </lineage>
</organism>
<evidence type="ECO:0000313" key="3">
    <source>
        <dbReference type="Proteomes" id="UP000632138"/>
    </source>
</evidence>
<dbReference type="Proteomes" id="UP000632138">
    <property type="component" value="Unassembled WGS sequence"/>
</dbReference>
<keyword evidence="3" id="KW-1185">Reference proteome</keyword>
<dbReference type="EMBL" id="JAENHP010000002">
    <property type="protein sequence ID" value="MBM2615117.1"/>
    <property type="molecule type" value="Genomic_DNA"/>
</dbReference>
<dbReference type="RefSeq" id="WP_203375050.1">
    <property type="nucleotide sequence ID" value="NZ_JAENHP010000002.1"/>
</dbReference>
<evidence type="ECO:0000313" key="2">
    <source>
        <dbReference type="EMBL" id="MBM2615117.1"/>
    </source>
</evidence>
<feature type="compositionally biased region" description="Low complexity" evidence="1">
    <location>
        <begin position="25"/>
        <end position="34"/>
    </location>
</feature>
<name>A0ABS2A5J5_9ACTN</name>
<evidence type="ECO:0000256" key="1">
    <source>
        <dbReference type="SAM" id="MobiDB-lite"/>
    </source>
</evidence>
<accession>A0ABS2A5J5</accession>
<sequence>MTWLRSVVGLFRKRELTKEERLRQAQRASMQASRQSRRMRVGKMAGKGGGGQDYNATDAAIGSDAGTPSGM</sequence>
<gene>
    <name evidence="2" type="ORF">JIG36_06025</name>
</gene>